<dbReference type="PANTHER" id="PTHR39596">
    <property type="match status" value="1"/>
</dbReference>
<sequence>MDHIPRPYNAVGTPIEFPYVGVEEYDKGPFLTYPNRKGFESQDAILQESDTPASQAAVLQTWLFFGLLHEFLEEDYTNDKDWTSVNDAQEIVLCTKNLAVATKSHWDARQDKEERPRHLLACFDRAFQVVSLACEPPAADTQVLMGVAILVNFLSGTIRPLSGSSEKIPSGYWSGYSWPGVLIDPIKKRLRSHGWCPSEMISISENLDMILASVQLEPPNPRYQHAECGEKNCRMLEVYSNMKTYPEPGHVADGCECPWFELDVNKAHDILLGGNLPAILVANDGEMWESLAGLSNPAKLNVAIKSSNEVRQYIAFSHVWSDGLGNPHSNRLRVCKLDRLQKLASGIERARATRRIGSGALTISFVPFSKPLTPFWIDTICCPTHPPEAQTLGIKMLQQTYKEASSVIVLDSYLQRGVFRETSKQEILLRLECSRWMHRLWTLQEGSFANELFLQFSDGPVDYFDVYKRFRDVVDTGDTVARNLLTNFTLTSSVFNRNLFNPEVSSKMASNVIYRAMQYRSTTVKSDEAICIANTLSLDIEQVLQAGKDSQLAMSVIWKLLSYIDSCIIFSTTPKLKISGFGWAPETFLDPDGFQESRTEAGTVTEDGLEVRFPGFLIHLENEISGKLVFKDQENKSYTYQSSTKVDIWSQGAGMFAIIALRPLVSESGGKATQRCVVARVKKRDEHLIAVELVDHGRGREMQMEEAGATTKRPTDLAEGGFSATKLPINQLWCVN</sequence>
<protein>
    <recommendedName>
        <fullName evidence="3">Heterokaryon incompatibility domain-containing protein</fullName>
    </recommendedName>
</protein>
<evidence type="ECO:0008006" key="3">
    <source>
        <dbReference type="Google" id="ProtNLM"/>
    </source>
</evidence>
<dbReference type="STRING" id="1095630.A0A2J6SX97"/>
<dbReference type="GeneID" id="36595278"/>
<dbReference type="PANTHER" id="PTHR39596:SF2">
    <property type="entry name" value="HET DOMAIN PROTEIN (AFU_ORTHOLOGUE AFUA_1G17550)-RELATED"/>
    <property type="match status" value="1"/>
</dbReference>
<proteinExistence type="predicted"/>
<dbReference type="EMBL" id="KZ613855">
    <property type="protein sequence ID" value="PMD55400.1"/>
    <property type="molecule type" value="Genomic_DNA"/>
</dbReference>
<evidence type="ECO:0000313" key="2">
    <source>
        <dbReference type="Proteomes" id="UP000235371"/>
    </source>
</evidence>
<dbReference type="Proteomes" id="UP000235371">
    <property type="component" value="Unassembled WGS sequence"/>
</dbReference>
<dbReference type="RefSeq" id="XP_024732304.1">
    <property type="nucleotide sequence ID" value="XM_024887202.1"/>
</dbReference>
<dbReference type="OrthoDB" id="2426273at2759"/>
<reference evidence="1 2" key="1">
    <citation type="submission" date="2016-04" db="EMBL/GenBank/DDBJ databases">
        <title>A degradative enzymes factory behind the ericoid mycorrhizal symbiosis.</title>
        <authorList>
            <consortium name="DOE Joint Genome Institute"/>
            <person name="Martino E."/>
            <person name="Morin E."/>
            <person name="Grelet G."/>
            <person name="Kuo A."/>
            <person name="Kohler A."/>
            <person name="Daghino S."/>
            <person name="Barry K."/>
            <person name="Choi C."/>
            <person name="Cichocki N."/>
            <person name="Clum A."/>
            <person name="Copeland A."/>
            <person name="Hainaut M."/>
            <person name="Haridas S."/>
            <person name="Labutti K."/>
            <person name="Lindquist E."/>
            <person name="Lipzen A."/>
            <person name="Khouja H.-R."/>
            <person name="Murat C."/>
            <person name="Ohm R."/>
            <person name="Olson A."/>
            <person name="Spatafora J."/>
            <person name="Veneault-Fourrey C."/>
            <person name="Henrissat B."/>
            <person name="Grigoriev I."/>
            <person name="Martin F."/>
            <person name="Perotto S."/>
        </authorList>
    </citation>
    <scope>NUCLEOTIDE SEQUENCE [LARGE SCALE GENOMIC DNA]</scope>
    <source>
        <strain evidence="1 2">E</strain>
    </source>
</reference>
<evidence type="ECO:0000313" key="1">
    <source>
        <dbReference type="EMBL" id="PMD55400.1"/>
    </source>
</evidence>
<gene>
    <name evidence="1" type="ORF">K444DRAFT_666663</name>
</gene>
<accession>A0A2J6SX97</accession>
<dbReference type="InParanoid" id="A0A2J6SX97"/>
<name>A0A2J6SX97_9HELO</name>
<organism evidence="1 2">
    <name type="scientific">Hyaloscypha bicolor E</name>
    <dbReference type="NCBI Taxonomy" id="1095630"/>
    <lineage>
        <taxon>Eukaryota</taxon>
        <taxon>Fungi</taxon>
        <taxon>Dikarya</taxon>
        <taxon>Ascomycota</taxon>
        <taxon>Pezizomycotina</taxon>
        <taxon>Leotiomycetes</taxon>
        <taxon>Helotiales</taxon>
        <taxon>Hyaloscyphaceae</taxon>
        <taxon>Hyaloscypha</taxon>
        <taxon>Hyaloscypha bicolor</taxon>
    </lineage>
</organism>
<keyword evidence="2" id="KW-1185">Reference proteome</keyword>
<dbReference type="AlphaFoldDB" id="A0A2J6SX97"/>